<keyword evidence="2" id="KW-1185">Reference proteome</keyword>
<name>A0ACB8WU12_9TELE</name>
<proteinExistence type="predicted"/>
<organism evidence="1 2">
    <name type="scientific">Scortum barcoo</name>
    <name type="common">barcoo grunter</name>
    <dbReference type="NCBI Taxonomy" id="214431"/>
    <lineage>
        <taxon>Eukaryota</taxon>
        <taxon>Metazoa</taxon>
        <taxon>Chordata</taxon>
        <taxon>Craniata</taxon>
        <taxon>Vertebrata</taxon>
        <taxon>Euteleostomi</taxon>
        <taxon>Actinopterygii</taxon>
        <taxon>Neopterygii</taxon>
        <taxon>Teleostei</taxon>
        <taxon>Neoteleostei</taxon>
        <taxon>Acanthomorphata</taxon>
        <taxon>Eupercaria</taxon>
        <taxon>Centrarchiformes</taxon>
        <taxon>Terapontoidei</taxon>
        <taxon>Terapontidae</taxon>
        <taxon>Scortum</taxon>
    </lineage>
</organism>
<sequence>MNIFMKRLAPEMGQDQTKQQIEKGLRLYQSNQTDKALHVWTKVLEKTSDPGGKFRVLGCLITAHSEMGKYKDMLKYALDQIDTAREMEDPDYLTEGYLNLARSNEKLCDFQKTVSYCKTCLNMQGTTVSLQLNGQVCLSMGNAFLGLSVFQKALESYEKALRYAHNNDDKMLECRVCCSLGNIYVQLKDYEKALFFPCKAAELVNDYGKGWSLKYRAMSQYHMSVAYRKLERLPDAMECCEESMKIALQHGDRPLQALCLLNFADIHRCRRDADKAFPRYESALGIMTEIGNRLGQVHVYLGVAKCWLQQKEFDKALDSLQRAQELADGIGNKVHCLSEGIYRSRGQEEELREQVVKFLQCVEELELYCGMCGESIGDRDQKLQALPCSHIFHLKAGREGSFPITTLQTHFNLMAAMSSFSEADLLCPRCCEVYCLPVLLKCGHNICKVCLQKFWDWKGCRECPVCRTVPPPGRPPINLALKIAADEYKAQRTRMDQNLCSLHNEKLRIFCQNDQEPICLICQTSKLHKVHECCPVDEAAQQKKTEISGMLESLRKKLKLLNKTKEQWEETENYIQIQAYQSEQTIKEEFQKLHKFLWEEESTRLKLLKQEEEIKNQVMREKLENINKQIKTLSSNISDTETALREKDLPFLKVVIFTSTCFRARCNVKDPECVRDILINTAKHLGSLKFEIWKKMANIVQCVPVTLDPNTAHSNLKLSEELSCVQYNPRQLLPDNPERCTSRLCVLGAAGFTSGKHSWTVEVGQGKEWYIGVALESIKRKSTIFLLPSEGFWVIGLSKGETFWAQTSPRIKLVVKQKPERITVKLDYDKGKVIFINAADLMTIHTFSQRFTERVFPFFSPGLCEDSKTSSLLTICPLTITIDTQ</sequence>
<accession>A0ACB8WU12</accession>
<gene>
    <name evidence="1" type="ORF">L3Q82_023879</name>
</gene>
<dbReference type="Proteomes" id="UP000831701">
    <property type="component" value="Chromosome 6"/>
</dbReference>
<dbReference type="EMBL" id="CM041536">
    <property type="protein sequence ID" value="KAI3371264.1"/>
    <property type="molecule type" value="Genomic_DNA"/>
</dbReference>
<comment type="caution">
    <text evidence="1">The sequence shown here is derived from an EMBL/GenBank/DDBJ whole genome shotgun (WGS) entry which is preliminary data.</text>
</comment>
<reference evidence="1" key="1">
    <citation type="submission" date="2022-04" db="EMBL/GenBank/DDBJ databases">
        <title>Jade perch genome.</title>
        <authorList>
            <person name="Chao B."/>
        </authorList>
    </citation>
    <scope>NUCLEOTIDE SEQUENCE</scope>
    <source>
        <strain evidence="1">CB-2022</strain>
    </source>
</reference>
<protein>
    <submittedName>
        <fullName evidence="1">Uncharacterized protein</fullName>
    </submittedName>
</protein>
<evidence type="ECO:0000313" key="1">
    <source>
        <dbReference type="EMBL" id="KAI3371264.1"/>
    </source>
</evidence>
<evidence type="ECO:0000313" key="2">
    <source>
        <dbReference type="Proteomes" id="UP000831701"/>
    </source>
</evidence>